<dbReference type="EMBL" id="JACAZH010000023">
    <property type="protein sequence ID" value="KAF7343648.1"/>
    <property type="molecule type" value="Genomic_DNA"/>
</dbReference>
<feature type="compositionally biased region" description="Polar residues" evidence="1">
    <location>
        <begin position="10"/>
        <end position="25"/>
    </location>
</feature>
<organism evidence="2 3">
    <name type="scientific">Mycena sanguinolenta</name>
    <dbReference type="NCBI Taxonomy" id="230812"/>
    <lineage>
        <taxon>Eukaryota</taxon>
        <taxon>Fungi</taxon>
        <taxon>Dikarya</taxon>
        <taxon>Basidiomycota</taxon>
        <taxon>Agaricomycotina</taxon>
        <taxon>Agaricomycetes</taxon>
        <taxon>Agaricomycetidae</taxon>
        <taxon>Agaricales</taxon>
        <taxon>Marasmiineae</taxon>
        <taxon>Mycenaceae</taxon>
        <taxon>Mycena</taxon>
    </lineage>
</organism>
<feature type="compositionally biased region" description="Gly residues" evidence="1">
    <location>
        <begin position="61"/>
        <end position="81"/>
    </location>
</feature>
<evidence type="ECO:0000313" key="3">
    <source>
        <dbReference type="Proteomes" id="UP000623467"/>
    </source>
</evidence>
<protein>
    <submittedName>
        <fullName evidence="2">Uncharacterized protein</fullName>
    </submittedName>
</protein>
<reference evidence="2" key="1">
    <citation type="submission" date="2020-05" db="EMBL/GenBank/DDBJ databases">
        <title>Mycena genomes resolve the evolution of fungal bioluminescence.</title>
        <authorList>
            <person name="Tsai I.J."/>
        </authorList>
    </citation>
    <scope>NUCLEOTIDE SEQUENCE</scope>
    <source>
        <strain evidence="2">160909Yilan</strain>
    </source>
</reference>
<comment type="caution">
    <text evidence="2">The sequence shown here is derived from an EMBL/GenBank/DDBJ whole genome shotgun (WGS) entry which is preliminary data.</text>
</comment>
<accession>A0A8H7CQD2</accession>
<feature type="region of interest" description="Disordered" evidence="1">
    <location>
        <begin position="1"/>
        <end position="81"/>
    </location>
</feature>
<gene>
    <name evidence="2" type="ORF">MSAN_01985700</name>
</gene>
<proteinExistence type="predicted"/>
<feature type="compositionally biased region" description="Low complexity" evidence="1">
    <location>
        <begin position="26"/>
        <end position="45"/>
    </location>
</feature>
<sequence length="130" mass="13904">MSWTDPYHASSFTHSQSGYQAQWHPSTSRSAPSDSPPDSESGQSSDSRELSRAVNHYYLYGGQGGSGGRGGVNGGGGGLGEGPTIHQNFIMAERQAGYAFRLPTLVPSPPTFSSSMDDYPHSISEDFMVR</sequence>
<evidence type="ECO:0000313" key="2">
    <source>
        <dbReference type="EMBL" id="KAF7343648.1"/>
    </source>
</evidence>
<dbReference type="Proteomes" id="UP000623467">
    <property type="component" value="Unassembled WGS sequence"/>
</dbReference>
<name>A0A8H7CQD2_9AGAR</name>
<evidence type="ECO:0000256" key="1">
    <source>
        <dbReference type="SAM" id="MobiDB-lite"/>
    </source>
</evidence>
<dbReference type="AlphaFoldDB" id="A0A8H7CQD2"/>
<keyword evidence="3" id="KW-1185">Reference proteome</keyword>